<comment type="caution">
    <text evidence="4">The sequence shown here is derived from an EMBL/GenBank/DDBJ whole genome shotgun (WGS) entry which is preliminary data.</text>
</comment>
<dbReference type="InParanoid" id="A0A2S8SVB1"/>
<name>A0A2S8SVB1_9BACT</name>
<evidence type="ECO:0000256" key="2">
    <source>
        <dbReference type="RuleBase" id="RU364116"/>
    </source>
</evidence>
<evidence type="ECO:0000256" key="1">
    <source>
        <dbReference type="ARBA" id="ARBA00006100"/>
    </source>
</evidence>
<keyword evidence="2" id="KW-0963">Cytoplasm</keyword>
<dbReference type="GO" id="GO:0006779">
    <property type="term" value="P:porphyrin-containing compound biosynthetic process"/>
    <property type="evidence" value="ECO:0007669"/>
    <property type="project" value="InterPro"/>
</dbReference>
<feature type="domain" description="Radical SAM core" evidence="3">
    <location>
        <begin position="14"/>
        <end position="248"/>
    </location>
</feature>
<dbReference type="NCBIfam" id="TIGR00539">
    <property type="entry name" value="hemN_rel"/>
    <property type="match status" value="1"/>
</dbReference>
<dbReference type="GO" id="GO:0046872">
    <property type="term" value="F:metal ion binding"/>
    <property type="evidence" value="ECO:0007669"/>
    <property type="project" value="UniProtKB-UniRule"/>
</dbReference>
<dbReference type="SMART" id="SM00729">
    <property type="entry name" value="Elp3"/>
    <property type="match status" value="1"/>
</dbReference>
<dbReference type="EMBL" id="NIGF01000004">
    <property type="protein sequence ID" value="PQV64732.1"/>
    <property type="molecule type" value="Genomic_DNA"/>
</dbReference>
<comment type="subcellular location">
    <subcellularLocation>
        <location evidence="2">Cytoplasm</location>
    </subcellularLocation>
</comment>
<dbReference type="InterPro" id="IPR006638">
    <property type="entry name" value="Elp3/MiaA/NifB-like_rSAM"/>
</dbReference>
<dbReference type="SFLD" id="SFLDG01065">
    <property type="entry name" value="anaerobic_coproporphyrinogen-I"/>
    <property type="match status" value="2"/>
</dbReference>
<dbReference type="GO" id="GO:0051539">
    <property type="term" value="F:4 iron, 4 sulfur cluster binding"/>
    <property type="evidence" value="ECO:0007669"/>
    <property type="project" value="UniProtKB-UniRule"/>
</dbReference>
<organism evidence="4 5">
    <name type="scientific">Abditibacterium utsteinense</name>
    <dbReference type="NCBI Taxonomy" id="1960156"/>
    <lineage>
        <taxon>Bacteria</taxon>
        <taxon>Pseudomonadati</taxon>
        <taxon>Abditibacteriota</taxon>
        <taxon>Abditibacteriia</taxon>
        <taxon>Abditibacteriales</taxon>
        <taxon>Abditibacteriaceae</taxon>
        <taxon>Abditibacterium</taxon>
    </lineage>
</organism>
<gene>
    <name evidence="4" type="ORF">B1R32_104231</name>
</gene>
<dbReference type="GO" id="GO:0004109">
    <property type="term" value="F:coproporphyrinogen oxidase activity"/>
    <property type="evidence" value="ECO:0007669"/>
    <property type="project" value="InterPro"/>
</dbReference>
<dbReference type="InterPro" id="IPR034505">
    <property type="entry name" value="Coproporphyrinogen-III_oxidase"/>
</dbReference>
<keyword evidence="2" id="KW-0349">Heme</keyword>
<proteinExistence type="inferred from homology"/>
<dbReference type="GO" id="GO:0005737">
    <property type="term" value="C:cytoplasm"/>
    <property type="evidence" value="ECO:0007669"/>
    <property type="project" value="UniProtKB-SubCell"/>
</dbReference>
<dbReference type="Proteomes" id="UP000237684">
    <property type="component" value="Unassembled WGS sequence"/>
</dbReference>
<dbReference type="PROSITE" id="PS51918">
    <property type="entry name" value="RADICAL_SAM"/>
    <property type="match status" value="1"/>
</dbReference>
<evidence type="ECO:0000313" key="5">
    <source>
        <dbReference type="Proteomes" id="UP000237684"/>
    </source>
</evidence>
<dbReference type="PANTHER" id="PTHR13932">
    <property type="entry name" value="COPROPORPHYRINIGEN III OXIDASE"/>
    <property type="match status" value="1"/>
</dbReference>
<keyword evidence="2" id="KW-0004">4Fe-4S</keyword>
<comment type="similarity">
    <text evidence="1">Belongs to the anaerobic coproporphyrinogen-III oxidase family. HemW subfamily.</text>
</comment>
<keyword evidence="2" id="KW-0411">Iron-sulfur</keyword>
<dbReference type="SFLD" id="SFLDF00288">
    <property type="entry name" value="HemN-like__clustered_with_nucl"/>
    <property type="match status" value="1"/>
</dbReference>
<protein>
    <recommendedName>
        <fullName evidence="2">Heme chaperone HemW</fullName>
    </recommendedName>
</protein>
<dbReference type="SFLD" id="SFLDS00029">
    <property type="entry name" value="Radical_SAM"/>
    <property type="match status" value="2"/>
</dbReference>
<dbReference type="Pfam" id="PF06969">
    <property type="entry name" value="HemN_C"/>
    <property type="match status" value="1"/>
</dbReference>
<dbReference type="CDD" id="cd01335">
    <property type="entry name" value="Radical_SAM"/>
    <property type="match status" value="1"/>
</dbReference>
<keyword evidence="2" id="KW-0949">S-adenosyl-L-methionine</keyword>
<dbReference type="PANTHER" id="PTHR13932:SF5">
    <property type="entry name" value="RADICAL S-ADENOSYL METHIONINE DOMAIN-CONTAINING PROTEIN 1, MITOCHONDRIAL"/>
    <property type="match status" value="1"/>
</dbReference>
<dbReference type="InterPro" id="IPR004559">
    <property type="entry name" value="HemW-like"/>
</dbReference>
<evidence type="ECO:0000259" key="3">
    <source>
        <dbReference type="PROSITE" id="PS51918"/>
    </source>
</evidence>
<keyword evidence="2" id="KW-0408">Iron</keyword>
<dbReference type="Pfam" id="PF04055">
    <property type="entry name" value="Radical_SAM"/>
    <property type="match status" value="1"/>
</dbReference>
<dbReference type="SFLD" id="SFLDF00562">
    <property type="entry name" value="HemN-like__clustered_with_heat"/>
    <property type="match status" value="1"/>
</dbReference>
<keyword evidence="2" id="KW-0479">Metal-binding</keyword>
<dbReference type="FunCoup" id="A0A2S8SVB1">
    <property type="interactions" value="375"/>
</dbReference>
<dbReference type="InterPro" id="IPR058240">
    <property type="entry name" value="rSAM_sf"/>
</dbReference>
<dbReference type="AlphaFoldDB" id="A0A2S8SVB1"/>
<dbReference type="Gene3D" id="3.80.30.20">
    <property type="entry name" value="tm_1862 like domain"/>
    <property type="match status" value="1"/>
</dbReference>
<reference evidence="4 5" key="1">
    <citation type="journal article" date="2018" name="Syst. Appl. Microbiol.">
        <title>Abditibacterium utsteinense sp. nov., the first cultivated member of candidate phylum FBP, isolated from ice-free Antarctic soil samples.</title>
        <authorList>
            <person name="Tahon G."/>
            <person name="Tytgat B."/>
            <person name="Lebbe L."/>
            <person name="Carlier A."/>
            <person name="Willems A."/>
        </authorList>
    </citation>
    <scope>NUCLEOTIDE SEQUENCE [LARGE SCALE GENOMIC DNA]</scope>
    <source>
        <strain evidence="4 5">LMG 29911</strain>
    </source>
</reference>
<sequence length="394" mass="43706">MESQASKTRIKVWRKLANVLGCYVHIPFCARRCPYCDFAVSVDARQSFRERYVAALQSEINGELEHFEAGLDTVFFGGGTPTELPAETLCQILAPILQKTKADAEISLEANPENLTFDFLWKLREGGFNRISLGAQSFDARELQVLGRAHDASKIENAAQDARRAGFENLSLDLIYGAPESSVFAWRQSLERAIALDLTHVSAYCLTIEDGTAFGKRVEKGEMPAPDADLMADLMDETAQTLERAGFERYEVSNWAKPGFESRHNRNYWRGGDYLGFGCGAHGHRQGHRFWNERDAKTYVSRIENKGSARAGEEKLTPRERAVELVALGVRQREGFDLAQLSRIGAFDARAALNASLSSFVSQGMLCETNGRVAPEPRALALADGMAARLVAQF</sequence>
<evidence type="ECO:0000313" key="4">
    <source>
        <dbReference type="EMBL" id="PQV64732.1"/>
    </source>
</evidence>
<dbReference type="SFLD" id="SFLDG01082">
    <property type="entry name" value="B12-binding_domain_containing"/>
    <property type="match status" value="1"/>
</dbReference>
<dbReference type="InterPro" id="IPR007197">
    <property type="entry name" value="rSAM"/>
</dbReference>
<keyword evidence="5" id="KW-1185">Reference proteome</keyword>
<comment type="function">
    <text evidence="2">Probably acts as a heme chaperone, transferring heme to an unknown acceptor. Binds one molecule of heme per monomer, possibly covalently. Binds 1 [4Fe-4S] cluster. The cluster is coordinated with 3 cysteines and an exchangeable S-adenosyl-L-methionine.</text>
</comment>
<keyword evidence="2" id="KW-0143">Chaperone</keyword>
<accession>A0A2S8SVB1</accession>
<dbReference type="InterPro" id="IPR023404">
    <property type="entry name" value="rSAM_horseshoe"/>
</dbReference>
<dbReference type="InterPro" id="IPR010723">
    <property type="entry name" value="HemN_C"/>
</dbReference>
<dbReference type="SUPFAM" id="SSF102114">
    <property type="entry name" value="Radical SAM enzymes"/>
    <property type="match status" value="1"/>
</dbReference>